<evidence type="ECO:0000313" key="3">
    <source>
        <dbReference type="Proteomes" id="UP001246729"/>
    </source>
</evidence>
<dbReference type="EMBL" id="ON409991">
    <property type="protein sequence ID" value="UXD79147.1"/>
    <property type="molecule type" value="Genomic_RNA"/>
</dbReference>
<sequence length="183" mass="20906">MEGSIINRLKGRSKSGHEEVTNEPKAEERPPWSCVSLYREQFEVEIGDKKRVCDLEEKDLKEKIVELLSAEAGLGNEAWSEVLFSFLFEERRIGSCVDCYNSPYFGPNTRRISFVLDKHNIFYESRVLPSGRYKINAVGKRTIIDGVPIRATIRLVISIKDWGEEQVDSIRSQGLDWFCGSLG</sequence>
<organism evidence="2 3">
    <name type="scientific">Patchouli chlorosis-associated cytorhabdovirus</name>
    <dbReference type="NCBI Taxonomy" id="2979813"/>
    <lineage>
        <taxon>Viruses</taxon>
        <taxon>Riboviria</taxon>
        <taxon>Orthornavirae</taxon>
        <taxon>Negarnaviricota</taxon>
        <taxon>Haploviricotina</taxon>
        <taxon>Monjiviricetes</taxon>
        <taxon>Mononegavirales</taxon>
        <taxon>Rhabdoviridae</taxon>
        <taxon>Betarhabdovirinae</taxon>
    </lineage>
</organism>
<reference evidence="2" key="1">
    <citation type="journal article" date="2022" name="Arch. Virol.">
        <title>Complete genome sequence of patchouli chlorosis-associated cytorhabdovirus, a new cytorhabdovirus infecting patchouli plants in Brazil.</title>
        <authorList>
            <person name="Kauffman C.M."/>
            <person name="de Jesus Boari A."/>
            <person name="Silva J.M.F."/>
        </authorList>
    </citation>
    <scope>NUCLEOTIDE SEQUENCE</scope>
    <source>
        <strain evidence="2">PA</strain>
    </source>
</reference>
<protein>
    <submittedName>
        <fullName evidence="2">Matrix protein</fullName>
    </submittedName>
</protein>
<accession>A0A977PKU5</accession>
<evidence type="ECO:0000313" key="2">
    <source>
        <dbReference type="EMBL" id="UXD79147.1"/>
    </source>
</evidence>
<feature type="compositionally biased region" description="Basic and acidic residues" evidence="1">
    <location>
        <begin position="15"/>
        <end position="30"/>
    </location>
</feature>
<dbReference type="Proteomes" id="UP001246729">
    <property type="component" value="Segment"/>
</dbReference>
<reference evidence="2" key="2">
    <citation type="submission" date="2022-05" db="EMBL/GenBank/DDBJ databases">
        <authorList>
            <person name="Kauffmann C.M."/>
            <person name="Nagata T."/>
        </authorList>
    </citation>
    <scope>NUCLEOTIDE SEQUENCE</scope>
    <source>
        <strain evidence="2">PA</strain>
    </source>
</reference>
<keyword evidence="3" id="KW-1185">Reference proteome</keyword>
<proteinExistence type="predicted"/>
<name>A0A977PKU5_9RHAB</name>
<gene>
    <name evidence="2" type="primary">M</name>
</gene>
<feature type="region of interest" description="Disordered" evidence="1">
    <location>
        <begin position="1"/>
        <end position="30"/>
    </location>
</feature>
<evidence type="ECO:0000256" key="1">
    <source>
        <dbReference type="SAM" id="MobiDB-lite"/>
    </source>
</evidence>